<dbReference type="Gene3D" id="1.10.10.1320">
    <property type="entry name" value="Anti-sigma factor, zinc-finger domain"/>
    <property type="match status" value="1"/>
</dbReference>
<reference evidence="2 3" key="1">
    <citation type="journal article" date="2008" name="J. Bacteriol.">
        <title>'Candidatus Cloacamonas acidaminovorans': genome sequence reconstruction provides a first glimpse of a new bacterial division.</title>
        <authorList>
            <person name="Pelletier E."/>
            <person name="Kreimeyer A."/>
            <person name="Bocs S."/>
            <person name="Rouy Z."/>
            <person name="Gyapay G."/>
            <person name="Chouari R."/>
            <person name="Riviere D."/>
            <person name="Ganesan A."/>
            <person name="Daegelen P."/>
            <person name="Sghir A."/>
            <person name="Cohen G.N."/>
            <person name="Medigue C."/>
            <person name="Weissenbach J."/>
            <person name="Le Paslier D."/>
        </authorList>
    </citation>
    <scope>NUCLEOTIDE SEQUENCE [LARGE SCALE GENOMIC DNA]</scope>
    <source>
        <strain evidence="3">Evry</strain>
    </source>
</reference>
<proteinExistence type="predicted"/>
<dbReference type="HOGENOM" id="CLU_1657746_0_0_0"/>
<keyword evidence="1" id="KW-1133">Transmembrane helix</keyword>
<accession>B0VIZ1</accession>
<gene>
    <name evidence="2" type="ordered locus">CLOAM0141</name>
</gene>
<dbReference type="eggNOG" id="COG5662">
    <property type="taxonomic scope" value="Bacteria"/>
</dbReference>
<dbReference type="AlphaFoldDB" id="B0VIZ1"/>
<keyword evidence="3" id="KW-1185">Reference proteome</keyword>
<dbReference type="InterPro" id="IPR041916">
    <property type="entry name" value="Anti_sigma_zinc_sf"/>
</dbReference>
<dbReference type="Proteomes" id="UP000002019">
    <property type="component" value="Chromosome"/>
</dbReference>
<keyword evidence="1" id="KW-0472">Membrane</keyword>
<evidence type="ECO:0000256" key="1">
    <source>
        <dbReference type="SAM" id="Phobius"/>
    </source>
</evidence>
<evidence type="ECO:0000313" key="3">
    <source>
        <dbReference type="Proteomes" id="UP000002019"/>
    </source>
</evidence>
<sequence>MEAKNIRRCRKMRCSKAKRYLEKELDGELDIRFQAKLQSHLDKCPACKVFLADAQKLHLMLSHLPKPEFPSWIHGQIMDKVHRLEAKNPGFFRRYKLAPVTAMLTIILSLWAGVKVGIVSYNNIIPEKTESLTLTSIAYGSFGENTILDNIAENGEQGE</sequence>
<name>B0VIZ1_CLOAI</name>
<evidence type="ECO:0000313" key="2">
    <source>
        <dbReference type="EMBL" id="CAO80051.1"/>
    </source>
</evidence>
<feature type="transmembrane region" description="Helical" evidence="1">
    <location>
        <begin position="97"/>
        <end position="114"/>
    </location>
</feature>
<protein>
    <submittedName>
        <fullName evidence="2">Uncharacterized protein</fullName>
    </submittedName>
</protein>
<dbReference type="EMBL" id="CU466930">
    <property type="protein sequence ID" value="CAO80051.1"/>
    <property type="molecule type" value="Genomic_DNA"/>
</dbReference>
<organism evidence="2 3">
    <name type="scientific">Cloacimonas acidaminovorans (strain Evry)</name>
    <dbReference type="NCBI Taxonomy" id="459349"/>
    <lineage>
        <taxon>Bacteria</taxon>
        <taxon>Pseudomonadati</taxon>
        <taxon>Candidatus Cloacimonadota</taxon>
        <taxon>Candidatus Cloacimonadia</taxon>
        <taxon>Candidatus Cloacimonadales</taxon>
        <taxon>Candidatus Cloacimonadaceae</taxon>
        <taxon>Candidatus Cloacimonas</taxon>
    </lineage>
</organism>
<dbReference type="KEGG" id="caci:CLOAM0141"/>
<dbReference type="STRING" id="459349.CLOAM0141"/>
<keyword evidence="1" id="KW-0812">Transmembrane</keyword>